<evidence type="ECO:0000259" key="1">
    <source>
        <dbReference type="Pfam" id="PF02538"/>
    </source>
</evidence>
<accession>A0A849KZS4</accession>
<gene>
    <name evidence="2" type="ORF">HKX02_22065</name>
</gene>
<protein>
    <submittedName>
        <fullName evidence="2">Hydantoinase B/oxoprolinase family protein</fullName>
    </submittedName>
</protein>
<dbReference type="RefSeq" id="WP_171319319.1">
    <property type="nucleotide sequence ID" value="NZ_JABFCY010000017.1"/>
</dbReference>
<proteinExistence type="predicted"/>
<dbReference type="AlphaFoldDB" id="A0A849KZS4"/>
<sequence length="587" mass="63443">MSTPANISAAQMSILFNRIGGINRKMASTILRTGRSGVLNRARDFSTCILTADCKLLYSADAIPIHTLSGPDLMAKSMLEFHPQLKAGDAFIHNSPYHGNSHAADHGFIVPVIDDEGIHRFTIVTKAHQADIGNSVPSTMMATARDVYEEGALIFPCVQIQRDYKDIDDIIRMCRTRIRVPNQWYGDLLATIGAARIGETELLQLGKEVGWEQLSAFVEQWFDYSEKRMVDAIGKLKSGSIVMRSQHDSFPGTGPDGVTVQAKVTIDAEEAVIDVDFRDCPDALPSGLNLTEATSRTAGMIGVFNSIDGSVPKNFGSFRRIRVHLRENCVVGIPRHPTSCSLATTNLADRAGNCVQMAIAEISEGAGMAEVGYSLCPTTSTVSGVDPRDNKPYVNMVFLGHTSGSASGSSDCWLTVLNVGCAGICNIDGVELSELFHPLVVRERRLLTDTEGAGRFRGAPAIRVEFGPVGSDMTFIFNSDGTENPPRGVRGGGASHGAGQFVRNLQGEVTPIDKVSNITLRAGENMIGIACGGGGYGNPIERDPDLVLKDVAEGWISPERARDVYKVAIIDNVVDDLRTREYRNTSH</sequence>
<keyword evidence="3" id="KW-1185">Reference proteome</keyword>
<organism evidence="2 3">
    <name type="scientific">Ochrobactrum soli</name>
    <dbReference type="NCBI Taxonomy" id="2448455"/>
    <lineage>
        <taxon>Bacteria</taxon>
        <taxon>Pseudomonadati</taxon>
        <taxon>Pseudomonadota</taxon>
        <taxon>Alphaproteobacteria</taxon>
        <taxon>Hyphomicrobiales</taxon>
        <taxon>Brucellaceae</taxon>
        <taxon>Brucella/Ochrobactrum group</taxon>
        <taxon>Ochrobactrum</taxon>
    </lineage>
</organism>
<dbReference type="PANTHER" id="PTHR11365">
    <property type="entry name" value="5-OXOPROLINASE RELATED"/>
    <property type="match status" value="1"/>
</dbReference>
<dbReference type="InterPro" id="IPR003692">
    <property type="entry name" value="Hydantoinase_B"/>
</dbReference>
<evidence type="ECO:0000313" key="3">
    <source>
        <dbReference type="Proteomes" id="UP000574931"/>
    </source>
</evidence>
<name>A0A849KZS4_9HYPH</name>
<dbReference type="InterPro" id="IPR045079">
    <property type="entry name" value="Oxoprolinase-like"/>
</dbReference>
<dbReference type="EMBL" id="JABFCY010000017">
    <property type="protein sequence ID" value="NNU62922.1"/>
    <property type="molecule type" value="Genomic_DNA"/>
</dbReference>
<dbReference type="PANTHER" id="PTHR11365:SF23">
    <property type="entry name" value="HYPOTHETICAL 5-OXOPROLINASE (EUROFUNG)-RELATED"/>
    <property type="match status" value="1"/>
</dbReference>
<dbReference type="GO" id="GO:0006749">
    <property type="term" value="P:glutathione metabolic process"/>
    <property type="evidence" value="ECO:0007669"/>
    <property type="project" value="TreeGrafter"/>
</dbReference>
<comment type="caution">
    <text evidence="2">The sequence shown here is derived from an EMBL/GenBank/DDBJ whole genome shotgun (WGS) entry which is preliminary data.</text>
</comment>
<dbReference type="Proteomes" id="UP000574931">
    <property type="component" value="Unassembled WGS sequence"/>
</dbReference>
<reference evidence="2 3" key="1">
    <citation type="submission" date="2020-05" db="EMBL/GenBank/DDBJ databases">
        <title>Draft Genome Sequence of Ochrobactrum soli Isolated from Stable Fly Gut.</title>
        <authorList>
            <person name="Pileggi M.T."/>
            <person name="Vazhakkala L.J."/>
            <person name="Wong C.N."/>
        </authorList>
    </citation>
    <scope>NUCLEOTIDE SEQUENCE [LARGE SCALE GENOMIC DNA]</scope>
    <source>
        <strain evidence="2 3">MTP-C0764</strain>
    </source>
</reference>
<feature type="domain" description="Hydantoinase B/oxoprolinase" evidence="1">
    <location>
        <begin position="10"/>
        <end position="539"/>
    </location>
</feature>
<evidence type="ECO:0000313" key="2">
    <source>
        <dbReference type="EMBL" id="NNU62922.1"/>
    </source>
</evidence>
<dbReference type="GO" id="GO:0005829">
    <property type="term" value="C:cytosol"/>
    <property type="evidence" value="ECO:0007669"/>
    <property type="project" value="TreeGrafter"/>
</dbReference>
<dbReference type="Pfam" id="PF02538">
    <property type="entry name" value="Hydantoinase_B"/>
    <property type="match status" value="1"/>
</dbReference>
<dbReference type="GO" id="GO:0017168">
    <property type="term" value="F:5-oxoprolinase (ATP-hydrolyzing) activity"/>
    <property type="evidence" value="ECO:0007669"/>
    <property type="project" value="TreeGrafter"/>
</dbReference>